<keyword evidence="5" id="KW-1185">Reference proteome</keyword>
<dbReference type="PANTHER" id="PTHR31544">
    <property type="entry name" value="AIG2-LIKE PROTEIN D"/>
    <property type="match status" value="1"/>
</dbReference>
<dbReference type="PANTHER" id="PTHR31544:SF4">
    <property type="entry name" value="GAMMA-GLUTAMYLCYCLOTRANSFERASE-RELATED"/>
    <property type="match status" value="1"/>
</dbReference>
<dbReference type="Gene3D" id="3.10.490.10">
    <property type="entry name" value="Gamma-glutamyl cyclotransferase-like"/>
    <property type="match status" value="1"/>
</dbReference>
<dbReference type="CDD" id="cd06661">
    <property type="entry name" value="GGCT_like"/>
    <property type="match status" value="1"/>
</dbReference>
<dbReference type="Pfam" id="PF06094">
    <property type="entry name" value="GGACT"/>
    <property type="match status" value="1"/>
</dbReference>
<gene>
    <name evidence="4" type="ORF">FHP25_17785</name>
</gene>
<evidence type="ECO:0000256" key="1">
    <source>
        <dbReference type="ARBA" id="ARBA00022679"/>
    </source>
</evidence>
<dbReference type="OrthoDB" id="8478759at2"/>
<proteinExistence type="predicted"/>
<dbReference type="SUPFAM" id="SSF110857">
    <property type="entry name" value="Gamma-glutamyl cyclotransferase-like"/>
    <property type="match status" value="1"/>
</dbReference>
<comment type="caution">
    <text evidence="4">The sequence shown here is derived from an EMBL/GenBank/DDBJ whole genome shotgun (WGS) entry which is preliminary data.</text>
</comment>
<dbReference type="Proteomes" id="UP000321638">
    <property type="component" value="Unassembled WGS sequence"/>
</dbReference>
<protein>
    <recommendedName>
        <fullName evidence="2">Putative gamma-glutamylcyclotransferase</fullName>
    </recommendedName>
</protein>
<evidence type="ECO:0000256" key="2">
    <source>
        <dbReference type="ARBA" id="ARBA00030602"/>
    </source>
</evidence>
<accession>A0A5C8PKU4</accession>
<name>A0A5C8PKU4_9HYPH</name>
<evidence type="ECO:0000313" key="5">
    <source>
        <dbReference type="Proteomes" id="UP000321638"/>
    </source>
</evidence>
<dbReference type="InterPro" id="IPR013024">
    <property type="entry name" value="GGCT-like"/>
</dbReference>
<dbReference type="EMBL" id="VDUZ01000019">
    <property type="protein sequence ID" value="TXL74334.1"/>
    <property type="molecule type" value="Genomic_DNA"/>
</dbReference>
<evidence type="ECO:0000259" key="3">
    <source>
        <dbReference type="Pfam" id="PF06094"/>
    </source>
</evidence>
<dbReference type="AlphaFoldDB" id="A0A5C8PKU4"/>
<reference evidence="4 5" key="1">
    <citation type="submission" date="2019-06" db="EMBL/GenBank/DDBJ databases">
        <title>New taxonomy in bacterial strain CC-CFT640, isolated from vineyard.</title>
        <authorList>
            <person name="Lin S.-Y."/>
            <person name="Tsai C.-F."/>
            <person name="Young C.-C."/>
        </authorList>
    </citation>
    <scope>NUCLEOTIDE SEQUENCE [LARGE SCALE GENOMIC DNA]</scope>
    <source>
        <strain evidence="4 5">CC-CFT640</strain>
    </source>
</reference>
<dbReference type="InterPro" id="IPR045038">
    <property type="entry name" value="AIG2-like"/>
</dbReference>
<feature type="domain" description="Gamma-glutamylcyclotransferase AIG2-like" evidence="3">
    <location>
        <begin position="12"/>
        <end position="124"/>
    </location>
</feature>
<evidence type="ECO:0000313" key="4">
    <source>
        <dbReference type="EMBL" id="TXL74334.1"/>
    </source>
</evidence>
<keyword evidence="1 4" id="KW-0808">Transferase</keyword>
<organism evidence="4 5">
    <name type="scientific">Vineibacter terrae</name>
    <dbReference type="NCBI Taxonomy" id="2586908"/>
    <lineage>
        <taxon>Bacteria</taxon>
        <taxon>Pseudomonadati</taxon>
        <taxon>Pseudomonadota</taxon>
        <taxon>Alphaproteobacteria</taxon>
        <taxon>Hyphomicrobiales</taxon>
        <taxon>Vineibacter</taxon>
    </lineage>
</organism>
<dbReference type="GO" id="GO:0016740">
    <property type="term" value="F:transferase activity"/>
    <property type="evidence" value="ECO:0007669"/>
    <property type="project" value="UniProtKB-KW"/>
</dbReference>
<sequence length="156" mass="17404">MASSTAGEGMRFFFYGTLMDRDVLARVLGRPVIVAALKPATLRGYRRTAIREGSYPIVLREPAGFVDGLTLDNVSKAESERLAAYEGPRYSLVRTFAEFPERRPRAVFLFEPVAGAFTPTDTDWSLATWQARDKEKFLAALLPVLSSRAQRGISRE</sequence>
<dbReference type="InterPro" id="IPR009288">
    <property type="entry name" value="AIG2-like_dom"/>
</dbReference>
<dbReference type="InterPro" id="IPR036568">
    <property type="entry name" value="GGCT-like_sf"/>
</dbReference>